<dbReference type="Proteomes" id="UP001147746">
    <property type="component" value="Unassembled WGS sequence"/>
</dbReference>
<reference evidence="1" key="2">
    <citation type="journal article" date="2023" name="IMA Fungus">
        <title>Comparative genomic study of the Penicillium genus elucidates a diverse pangenome and 15 lateral gene transfer events.</title>
        <authorList>
            <person name="Petersen C."/>
            <person name="Sorensen T."/>
            <person name="Nielsen M.R."/>
            <person name="Sondergaard T.E."/>
            <person name="Sorensen J.L."/>
            <person name="Fitzpatrick D.A."/>
            <person name="Frisvad J.C."/>
            <person name="Nielsen K.L."/>
        </authorList>
    </citation>
    <scope>NUCLEOTIDE SEQUENCE</scope>
    <source>
        <strain evidence="1">IBT 21472</strain>
    </source>
</reference>
<dbReference type="Pfam" id="PF21858">
    <property type="entry name" value="DUF6914"/>
    <property type="match status" value="1"/>
</dbReference>
<evidence type="ECO:0000313" key="1">
    <source>
        <dbReference type="EMBL" id="KAJ5330390.1"/>
    </source>
</evidence>
<accession>A0A9W9GS41</accession>
<gene>
    <name evidence="1" type="ORF">N7476_000173</name>
</gene>
<organism evidence="1 2">
    <name type="scientific">Penicillium atrosanguineum</name>
    <dbReference type="NCBI Taxonomy" id="1132637"/>
    <lineage>
        <taxon>Eukaryota</taxon>
        <taxon>Fungi</taxon>
        <taxon>Dikarya</taxon>
        <taxon>Ascomycota</taxon>
        <taxon>Pezizomycotina</taxon>
        <taxon>Eurotiomycetes</taxon>
        <taxon>Eurotiomycetidae</taxon>
        <taxon>Eurotiales</taxon>
        <taxon>Aspergillaceae</taxon>
        <taxon>Penicillium</taxon>
    </lineage>
</organism>
<dbReference type="AlphaFoldDB" id="A0A9W9GS41"/>
<protein>
    <submittedName>
        <fullName evidence="1">Uncharacterized protein</fullName>
    </submittedName>
</protein>
<dbReference type="OrthoDB" id="2679825at2759"/>
<reference evidence="1" key="1">
    <citation type="submission" date="2022-12" db="EMBL/GenBank/DDBJ databases">
        <authorList>
            <person name="Petersen C."/>
        </authorList>
    </citation>
    <scope>NUCLEOTIDE SEQUENCE</scope>
    <source>
        <strain evidence="1">IBT 21472</strain>
    </source>
</reference>
<sequence length="189" mass="21532">MIRNKDRLYVALYARRGKSETSGKKDAYHWGLVIGPKTEKNPSKSGIRFDAIEKLTTKGPVWQLVEETTSLLPGTTMVLIRVMIGKIIDKERLLSVLRNTPVPAYEPRPAHDIYNCFTWVEETLGSIQRDGKAMGSSVLDWDSVRETALWYVKYHVAKMKLDRRTERDGGYNINTVASWDLIAGKEFPT</sequence>
<comment type="caution">
    <text evidence="1">The sequence shown here is derived from an EMBL/GenBank/DDBJ whole genome shotgun (WGS) entry which is preliminary data.</text>
</comment>
<dbReference type="InterPro" id="IPR054208">
    <property type="entry name" value="DUF6914"/>
</dbReference>
<dbReference type="EMBL" id="JAPZBO010000001">
    <property type="protein sequence ID" value="KAJ5330390.1"/>
    <property type="molecule type" value="Genomic_DNA"/>
</dbReference>
<proteinExistence type="predicted"/>
<evidence type="ECO:0000313" key="2">
    <source>
        <dbReference type="Proteomes" id="UP001147746"/>
    </source>
</evidence>
<keyword evidence="2" id="KW-1185">Reference proteome</keyword>
<name>A0A9W9GS41_9EURO</name>